<sequence>MKVLVTGGAGFIGSAVARTLASRGDQVLAVDIGPPSRRLDAGLAASAKLEFATGDLTEWAQIAQLIKAFSPDAIVHCAAIVGVLNSVSAPFATMRVNVEGSLNLIEAMRLFDIRRMVHISTEEIYGPFDSDMINEDHPARPVKPYGISKYAVEQLARDYVRTYGLDIQHVRTCWVYGPGLPRPRVPKILIDAIIEKRSLHMNGGGDFRVDHIYVDDCVDGILKVLDHQDHRHDAYNIATGIAPSIGEIVATLKTLEPSADISIAEGDYEFTKGVSPVKKGALDISRARQELGYAPRFTLKAGLGAYLDWRRSNPV</sequence>
<comment type="caution">
    <text evidence="4">The sequence shown here is derived from an EMBL/GenBank/DDBJ whole genome shotgun (WGS) entry which is preliminary data.</text>
</comment>
<organism evidence="4 5">
    <name type="scientific">Hoeflea algicola</name>
    <dbReference type="NCBI Taxonomy" id="2983763"/>
    <lineage>
        <taxon>Bacteria</taxon>
        <taxon>Pseudomonadati</taxon>
        <taxon>Pseudomonadota</taxon>
        <taxon>Alphaproteobacteria</taxon>
        <taxon>Hyphomicrobiales</taxon>
        <taxon>Rhizobiaceae</taxon>
        <taxon>Hoeflea</taxon>
    </lineage>
</organism>
<gene>
    <name evidence="4" type="ORF">OEG84_12410</name>
</gene>
<dbReference type="PANTHER" id="PTHR43000">
    <property type="entry name" value="DTDP-D-GLUCOSE 4,6-DEHYDRATASE-RELATED"/>
    <property type="match status" value="1"/>
</dbReference>
<comment type="pathway">
    <text evidence="1">Bacterial outer membrane biogenesis; LPS O-antigen biosynthesis.</text>
</comment>
<evidence type="ECO:0000256" key="2">
    <source>
        <dbReference type="ARBA" id="ARBA00007637"/>
    </source>
</evidence>
<dbReference type="Pfam" id="PF01370">
    <property type="entry name" value="Epimerase"/>
    <property type="match status" value="1"/>
</dbReference>
<dbReference type="InterPro" id="IPR036291">
    <property type="entry name" value="NAD(P)-bd_dom_sf"/>
</dbReference>
<evidence type="ECO:0000259" key="3">
    <source>
        <dbReference type="Pfam" id="PF01370"/>
    </source>
</evidence>
<name>A0ABT3Z9Q0_9HYPH</name>
<proteinExistence type="inferred from homology"/>
<dbReference type="Gene3D" id="3.40.50.720">
    <property type="entry name" value="NAD(P)-binding Rossmann-like Domain"/>
    <property type="match status" value="1"/>
</dbReference>
<dbReference type="SUPFAM" id="SSF51735">
    <property type="entry name" value="NAD(P)-binding Rossmann-fold domains"/>
    <property type="match status" value="1"/>
</dbReference>
<dbReference type="InterPro" id="IPR001509">
    <property type="entry name" value="Epimerase_deHydtase"/>
</dbReference>
<dbReference type="EMBL" id="JAOVZR010000001">
    <property type="protein sequence ID" value="MCY0148495.1"/>
    <property type="molecule type" value="Genomic_DNA"/>
</dbReference>
<dbReference type="Proteomes" id="UP001073227">
    <property type="component" value="Unassembled WGS sequence"/>
</dbReference>
<keyword evidence="5" id="KW-1185">Reference proteome</keyword>
<protein>
    <submittedName>
        <fullName evidence="4">NAD(P)-dependent oxidoreductase</fullName>
    </submittedName>
</protein>
<evidence type="ECO:0000313" key="4">
    <source>
        <dbReference type="EMBL" id="MCY0148495.1"/>
    </source>
</evidence>
<evidence type="ECO:0000256" key="1">
    <source>
        <dbReference type="ARBA" id="ARBA00005125"/>
    </source>
</evidence>
<accession>A0ABT3Z9Q0</accession>
<evidence type="ECO:0000313" key="5">
    <source>
        <dbReference type="Proteomes" id="UP001073227"/>
    </source>
</evidence>
<feature type="domain" description="NAD-dependent epimerase/dehydratase" evidence="3">
    <location>
        <begin position="3"/>
        <end position="238"/>
    </location>
</feature>
<dbReference type="RefSeq" id="WP_267654059.1">
    <property type="nucleotide sequence ID" value="NZ_JAOVZR010000001.1"/>
</dbReference>
<reference evidence="4" key="1">
    <citation type="submission" date="2022-10" db="EMBL/GenBank/DDBJ databases">
        <title>Hoeflea sp. G2-23, isolated from marine algae.</title>
        <authorList>
            <person name="Kristyanto S."/>
            <person name="Kim J.M."/>
            <person name="Jeon C.O."/>
        </authorList>
    </citation>
    <scope>NUCLEOTIDE SEQUENCE</scope>
    <source>
        <strain evidence="4">G2-23</strain>
    </source>
</reference>
<comment type="similarity">
    <text evidence="2">Belongs to the NAD(P)-dependent epimerase/dehydratase family.</text>
</comment>